<dbReference type="OrthoDB" id="2109241at2759"/>
<dbReference type="Proteomes" id="UP000276133">
    <property type="component" value="Unassembled WGS sequence"/>
</dbReference>
<dbReference type="PANTHER" id="PTHR33887:SF5">
    <property type="entry name" value="PB1 DOMAIN-CONTAINING PROTEIN"/>
    <property type="match status" value="1"/>
</dbReference>
<keyword evidence="2" id="KW-1185">Reference proteome</keyword>
<dbReference type="Pfam" id="PF15874">
    <property type="entry name" value="Il2rg"/>
    <property type="match status" value="1"/>
</dbReference>
<protein>
    <submittedName>
        <fullName evidence="1">Uncharacterized protein</fullName>
    </submittedName>
</protein>
<accession>A0A3M7R9N7</accession>
<comment type="caution">
    <text evidence="1">The sequence shown here is derived from an EMBL/GenBank/DDBJ whole genome shotgun (WGS) entry which is preliminary data.</text>
</comment>
<proteinExistence type="predicted"/>
<organism evidence="1 2">
    <name type="scientific">Brachionus plicatilis</name>
    <name type="common">Marine rotifer</name>
    <name type="synonym">Brachionus muelleri</name>
    <dbReference type="NCBI Taxonomy" id="10195"/>
    <lineage>
        <taxon>Eukaryota</taxon>
        <taxon>Metazoa</taxon>
        <taxon>Spiralia</taxon>
        <taxon>Gnathifera</taxon>
        <taxon>Rotifera</taxon>
        <taxon>Eurotatoria</taxon>
        <taxon>Monogononta</taxon>
        <taxon>Pseudotrocha</taxon>
        <taxon>Ploima</taxon>
        <taxon>Brachionidae</taxon>
        <taxon>Brachionus</taxon>
    </lineage>
</organism>
<reference evidence="1 2" key="1">
    <citation type="journal article" date="2018" name="Sci. Rep.">
        <title>Genomic signatures of local adaptation to the degree of environmental predictability in rotifers.</title>
        <authorList>
            <person name="Franch-Gras L."/>
            <person name="Hahn C."/>
            <person name="Garcia-Roger E.M."/>
            <person name="Carmona M.J."/>
            <person name="Serra M."/>
            <person name="Gomez A."/>
        </authorList>
    </citation>
    <scope>NUCLEOTIDE SEQUENCE [LARGE SCALE GENOMIC DNA]</scope>
    <source>
        <strain evidence="1">HYR1</strain>
    </source>
</reference>
<sequence length="196" mass="22874">MTKNRRSLENVTKFRASRASSIISELNAAYGDDEVLYVHKKDEPLIGKFARLKYGDDLELIFNIDCQVQNVFDYFRRNCSKIIQEGQVIDVVDLNGNMMNLRENMNDFCSLKLNARQTYILVAVTTSQIRNHKTDKIQALLYQSELLTNEFLKKVSEYTKNKMNKMIIKNEQKITNRIKMTNESSILKYSRRGTLI</sequence>
<dbReference type="PANTHER" id="PTHR33887">
    <property type="entry name" value="PB1 DOMAIN-CONTAINING PROTEIN"/>
    <property type="match status" value="1"/>
</dbReference>
<evidence type="ECO:0000313" key="2">
    <source>
        <dbReference type="Proteomes" id="UP000276133"/>
    </source>
</evidence>
<dbReference type="EMBL" id="REGN01003897">
    <property type="protein sequence ID" value="RNA20220.1"/>
    <property type="molecule type" value="Genomic_DNA"/>
</dbReference>
<dbReference type="InterPro" id="IPR039471">
    <property type="entry name" value="CXorf65-like"/>
</dbReference>
<name>A0A3M7R9N7_BRAPC</name>
<dbReference type="AlphaFoldDB" id="A0A3M7R9N7"/>
<evidence type="ECO:0000313" key="1">
    <source>
        <dbReference type="EMBL" id="RNA20220.1"/>
    </source>
</evidence>
<gene>
    <name evidence="1" type="ORF">BpHYR1_019546</name>
</gene>